<dbReference type="PANTHER" id="PTHR43637">
    <property type="entry name" value="UPF0273 PROTEIN TM_0370"/>
    <property type="match status" value="1"/>
</dbReference>
<organism evidence="4 5">
    <name type="scientific">Methanothermobacter wolfeii</name>
    <name type="common">Methanobacterium wolfei</name>
    <dbReference type="NCBI Taxonomy" id="145261"/>
    <lineage>
        <taxon>Archaea</taxon>
        <taxon>Methanobacteriati</taxon>
        <taxon>Methanobacteriota</taxon>
        <taxon>Methanomada group</taxon>
        <taxon>Methanobacteria</taxon>
        <taxon>Methanobacteriales</taxon>
        <taxon>Methanobacteriaceae</taxon>
        <taxon>Methanothermobacter</taxon>
    </lineage>
</organism>
<evidence type="ECO:0000313" key="4">
    <source>
        <dbReference type="EMBL" id="MEJ8543101.1"/>
    </source>
</evidence>
<reference evidence="4 5" key="1">
    <citation type="submission" date="2023-12" db="EMBL/GenBank/DDBJ databases">
        <title>Phenotypic and Genomic Characterization of Methanothermobacter wolfeii Strain BSEL, a CO2-Capturing Archaeon with Minimal Nutrient Requirements.</title>
        <authorList>
            <person name="Ale Enriquez F."/>
            <person name="Ahring B.K."/>
        </authorList>
    </citation>
    <scope>NUCLEOTIDE SEQUENCE [LARGE SCALE GENOMIC DNA]</scope>
    <source>
        <strain evidence="4 5">BSEL-1</strain>
    </source>
</reference>
<feature type="domain" description="KaiC-like" evidence="3">
    <location>
        <begin position="5"/>
        <end position="121"/>
    </location>
</feature>
<keyword evidence="5" id="KW-1185">Reference proteome</keyword>
<evidence type="ECO:0000256" key="1">
    <source>
        <dbReference type="ARBA" id="ARBA00022741"/>
    </source>
</evidence>
<evidence type="ECO:0000259" key="3">
    <source>
        <dbReference type="Pfam" id="PF06745"/>
    </source>
</evidence>
<keyword evidence="1" id="KW-0547">Nucleotide-binding</keyword>
<comment type="caution">
    <text evidence="4">The sequence shown here is derived from an EMBL/GenBank/DDBJ whole genome shotgun (WGS) entry which is preliminary data.</text>
</comment>
<dbReference type="Proteomes" id="UP001369247">
    <property type="component" value="Unassembled WGS sequence"/>
</dbReference>
<dbReference type="Gene3D" id="3.40.50.300">
    <property type="entry name" value="P-loop containing nucleotide triphosphate hydrolases"/>
    <property type="match status" value="1"/>
</dbReference>
<gene>
    <name evidence="4" type="ORF">U2150_06320</name>
</gene>
<keyword evidence="2" id="KW-0067">ATP-binding</keyword>
<sequence>MERMRIGISGLDDTIGGFPMGRSVLITGEPGCGKTIFGLRFAISSCMEGYHTIYITAEEDASDLHIQANSFGWNTQELEEKGLLNFIELTGIRARITEAELSMDMDPMKGNFTKIIHDIPLRQRLWLSTAWGVTRPNSHPTSSGISSISLYMSLSRGVSHRL</sequence>
<accession>A0ABU8TWM6</accession>
<dbReference type="EMBL" id="JAXUHJ010000010">
    <property type="protein sequence ID" value="MEJ8543101.1"/>
    <property type="molecule type" value="Genomic_DNA"/>
</dbReference>
<protein>
    <submittedName>
        <fullName evidence="4">ATPase domain-containing protein</fullName>
    </submittedName>
</protein>
<dbReference type="PRINTS" id="PR01874">
    <property type="entry name" value="DNAREPAIRADA"/>
</dbReference>
<dbReference type="InterPro" id="IPR014774">
    <property type="entry name" value="KaiC-like_dom"/>
</dbReference>
<dbReference type="Pfam" id="PF06745">
    <property type="entry name" value="ATPase"/>
    <property type="match status" value="1"/>
</dbReference>
<evidence type="ECO:0000256" key="2">
    <source>
        <dbReference type="ARBA" id="ARBA00022840"/>
    </source>
</evidence>
<dbReference type="SUPFAM" id="SSF52540">
    <property type="entry name" value="P-loop containing nucleoside triphosphate hydrolases"/>
    <property type="match status" value="1"/>
</dbReference>
<proteinExistence type="predicted"/>
<dbReference type="InterPro" id="IPR027417">
    <property type="entry name" value="P-loop_NTPase"/>
</dbReference>
<evidence type="ECO:0000313" key="5">
    <source>
        <dbReference type="Proteomes" id="UP001369247"/>
    </source>
</evidence>
<dbReference type="RefSeq" id="WP_340222491.1">
    <property type="nucleotide sequence ID" value="NZ_JAXUHJ010000010.1"/>
</dbReference>
<name>A0ABU8TWM6_METWO</name>